<keyword evidence="5 7" id="KW-1133">Transmembrane helix</keyword>
<dbReference type="PANTHER" id="PTHR23513">
    <property type="entry name" value="INTEGRAL MEMBRANE EFFLUX PROTEIN-RELATED"/>
    <property type="match status" value="1"/>
</dbReference>
<comment type="subcellular location">
    <subcellularLocation>
        <location evidence="1">Cell membrane</location>
        <topology evidence="1">Multi-pass membrane protein</topology>
    </subcellularLocation>
</comment>
<evidence type="ECO:0000256" key="1">
    <source>
        <dbReference type="ARBA" id="ARBA00004651"/>
    </source>
</evidence>
<dbReference type="PROSITE" id="PS50850">
    <property type="entry name" value="MFS"/>
    <property type="match status" value="1"/>
</dbReference>
<evidence type="ECO:0000256" key="6">
    <source>
        <dbReference type="ARBA" id="ARBA00023136"/>
    </source>
</evidence>
<organism evidence="9 10">
    <name type="scientific">Halalkalibacter hemicellulosilyticusJCM 9152</name>
    <dbReference type="NCBI Taxonomy" id="1236971"/>
    <lineage>
        <taxon>Bacteria</taxon>
        <taxon>Bacillati</taxon>
        <taxon>Bacillota</taxon>
        <taxon>Bacilli</taxon>
        <taxon>Bacillales</taxon>
        <taxon>Bacillaceae</taxon>
        <taxon>Halalkalibacter</taxon>
    </lineage>
</organism>
<proteinExistence type="predicted"/>
<dbReference type="InterPro" id="IPR011701">
    <property type="entry name" value="MFS"/>
</dbReference>
<dbReference type="EMBL" id="BAUU01000042">
    <property type="protein sequence ID" value="GAE32628.1"/>
    <property type="molecule type" value="Genomic_DNA"/>
</dbReference>
<feature type="domain" description="Major facilitator superfamily (MFS) profile" evidence="8">
    <location>
        <begin position="1"/>
        <end position="387"/>
    </location>
</feature>
<evidence type="ECO:0000256" key="5">
    <source>
        <dbReference type="ARBA" id="ARBA00022989"/>
    </source>
</evidence>
<keyword evidence="6 7" id="KW-0472">Membrane</keyword>
<reference evidence="9" key="1">
    <citation type="journal article" date="2014" name="Genome Announc.">
        <title>Draft Genome Sequences of Three Alkaliphilic Bacillus Strains, Bacillus wakoensis JCM 9140T, Bacillus akibai JCM 9157T, and Bacillus hemicellulosilyticus JCM 9152T.</title>
        <authorList>
            <person name="Yuki M."/>
            <person name="Oshima K."/>
            <person name="Suda W."/>
            <person name="Oshida Y."/>
            <person name="Kitamura K."/>
            <person name="Iida T."/>
            <person name="Hattori M."/>
            <person name="Ohkuma M."/>
        </authorList>
    </citation>
    <scope>NUCLEOTIDE SEQUENCE [LARGE SCALE GENOMIC DNA]</scope>
    <source>
        <strain evidence="9">JCM 9152</strain>
    </source>
</reference>
<feature type="transmembrane region" description="Helical" evidence="7">
    <location>
        <begin position="56"/>
        <end position="78"/>
    </location>
</feature>
<dbReference type="STRING" id="1236971.JCM9152_4171"/>
<keyword evidence="4 7" id="KW-0812">Transmembrane</keyword>
<evidence type="ECO:0000313" key="10">
    <source>
        <dbReference type="Proteomes" id="UP000018895"/>
    </source>
</evidence>
<comment type="caution">
    <text evidence="9">The sequence shown here is derived from an EMBL/GenBank/DDBJ whole genome shotgun (WGS) entry which is preliminary data.</text>
</comment>
<dbReference type="GO" id="GO:0022857">
    <property type="term" value="F:transmembrane transporter activity"/>
    <property type="evidence" value="ECO:0007669"/>
    <property type="project" value="InterPro"/>
</dbReference>
<dbReference type="SUPFAM" id="SSF103473">
    <property type="entry name" value="MFS general substrate transporter"/>
    <property type="match status" value="1"/>
</dbReference>
<evidence type="ECO:0000259" key="8">
    <source>
        <dbReference type="PROSITE" id="PS50850"/>
    </source>
</evidence>
<feature type="transmembrane region" description="Helical" evidence="7">
    <location>
        <begin position="6"/>
        <end position="23"/>
    </location>
</feature>
<protein>
    <recommendedName>
        <fullName evidence="8">Major facilitator superfamily (MFS) profile domain-containing protein</fullName>
    </recommendedName>
</protein>
<dbReference type="AlphaFoldDB" id="W4QLW0"/>
<dbReference type="CDD" id="cd06173">
    <property type="entry name" value="MFS_MefA_like"/>
    <property type="match status" value="1"/>
</dbReference>
<evidence type="ECO:0000256" key="4">
    <source>
        <dbReference type="ARBA" id="ARBA00022692"/>
    </source>
</evidence>
<dbReference type="Pfam" id="PF07690">
    <property type="entry name" value="MFS_1"/>
    <property type="match status" value="1"/>
</dbReference>
<gene>
    <name evidence="9" type="ORF">JCM9152_4171</name>
</gene>
<keyword evidence="10" id="KW-1185">Reference proteome</keyword>
<feature type="transmembrane region" description="Helical" evidence="7">
    <location>
        <begin position="30"/>
        <end position="50"/>
    </location>
</feature>
<dbReference type="Gene3D" id="1.20.1250.20">
    <property type="entry name" value="MFS general substrate transporter like domains"/>
    <property type="match status" value="2"/>
</dbReference>
<feature type="transmembrane region" description="Helical" evidence="7">
    <location>
        <begin position="85"/>
        <end position="108"/>
    </location>
</feature>
<evidence type="ECO:0000256" key="2">
    <source>
        <dbReference type="ARBA" id="ARBA00022448"/>
    </source>
</evidence>
<keyword evidence="3" id="KW-1003">Cell membrane</keyword>
<feature type="transmembrane region" description="Helical" evidence="7">
    <location>
        <begin position="337"/>
        <end position="355"/>
    </location>
</feature>
<dbReference type="GO" id="GO:0005886">
    <property type="term" value="C:plasma membrane"/>
    <property type="evidence" value="ECO:0007669"/>
    <property type="project" value="UniProtKB-SubCell"/>
</dbReference>
<dbReference type="InterPro" id="IPR036259">
    <property type="entry name" value="MFS_trans_sf"/>
</dbReference>
<dbReference type="PANTHER" id="PTHR23513:SF6">
    <property type="entry name" value="MAJOR FACILITATOR SUPERFAMILY ASSOCIATED DOMAIN-CONTAINING PROTEIN"/>
    <property type="match status" value="1"/>
</dbReference>
<evidence type="ECO:0000256" key="7">
    <source>
        <dbReference type="SAM" id="Phobius"/>
    </source>
</evidence>
<dbReference type="Proteomes" id="UP000018895">
    <property type="component" value="Unassembled WGS sequence"/>
</dbReference>
<feature type="transmembrane region" description="Helical" evidence="7">
    <location>
        <begin position="235"/>
        <end position="258"/>
    </location>
</feature>
<evidence type="ECO:0000313" key="9">
    <source>
        <dbReference type="EMBL" id="GAE32628.1"/>
    </source>
</evidence>
<name>W4QLW0_9BACI</name>
<feature type="transmembrane region" description="Helical" evidence="7">
    <location>
        <begin position="203"/>
        <end position="229"/>
    </location>
</feature>
<feature type="transmembrane region" description="Helical" evidence="7">
    <location>
        <begin position="146"/>
        <end position="170"/>
    </location>
</feature>
<accession>W4QLW0</accession>
<keyword evidence="2" id="KW-0813">Transport</keyword>
<feature type="transmembrane region" description="Helical" evidence="7">
    <location>
        <begin position="361"/>
        <end position="381"/>
    </location>
</feature>
<feature type="transmembrane region" description="Helical" evidence="7">
    <location>
        <begin position="295"/>
        <end position="316"/>
    </location>
</feature>
<dbReference type="InterPro" id="IPR020846">
    <property type="entry name" value="MFS_dom"/>
</dbReference>
<sequence>MSSFGSQITLMALPLIASVTLNANPLEMGILRTVEFLPFLLFGLFAGVWVDYLPKRLLMVFMDISRAAILLVIPFLFVIGSLNMLSLWIVAFLTGICTTFYAICYQSFVPYILEKDELTDGNSKLELSRSVSESSGPGLAGMLVQLLSGAFAILVNAVSSIISGIMLLLLKVDEPKQVKNKKENTSVWRDIGEGLKIVFKNRYLSAIAGCSATTNFFLNVVLAILVLYATKDIGLSPALIGLLMTLSSLGAVISAFISNTVINKFGFGKAIVYSSLFQGIGGLCFLGAIGNEFVAFMMMCFALFFMTFFMTIYNVAQVSLRQMITEKRVLGRMNATMRTLVWGSIPLGAFTGGLLGTWIGLYPTIIVAACGGMLPFLWVLFSPVRKVTDGKIINEIS</sequence>
<feature type="transmembrane region" description="Helical" evidence="7">
    <location>
        <begin position="270"/>
        <end position="289"/>
    </location>
</feature>
<evidence type="ECO:0000256" key="3">
    <source>
        <dbReference type="ARBA" id="ARBA00022475"/>
    </source>
</evidence>